<dbReference type="InterPro" id="IPR013087">
    <property type="entry name" value="Znf_C2H2_type"/>
</dbReference>
<reference evidence="4" key="1">
    <citation type="journal article" date="2024" name="IScience">
        <title>Strigolactones Initiate the Formation of Haustorium-like Structures in Castilleja.</title>
        <authorList>
            <person name="Buerger M."/>
            <person name="Peterson D."/>
            <person name="Chory J."/>
        </authorList>
    </citation>
    <scope>NUCLEOTIDE SEQUENCE [LARGE SCALE GENOMIC DNA]</scope>
</reference>
<protein>
    <recommendedName>
        <fullName evidence="2">C2H2-type domain-containing protein</fullName>
    </recommendedName>
</protein>
<feature type="compositionally biased region" description="Polar residues" evidence="1">
    <location>
        <begin position="114"/>
        <end position="127"/>
    </location>
</feature>
<dbReference type="SMART" id="SM00451">
    <property type="entry name" value="ZnF_U1"/>
    <property type="match status" value="3"/>
</dbReference>
<feature type="compositionally biased region" description="Pro residues" evidence="1">
    <location>
        <begin position="100"/>
        <end position="111"/>
    </location>
</feature>
<proteinExistence type="predicted"/>
<dbReference type="PROSITE" id="PS00028">
    <property type="entry name" value="ZINC_FINGER_C2H2_1"/>
    <property type="match status" value="1"/>
</dbReference>
<dbReference type="SUPFAM" id="SSF57667">
    <property type="entry name" value="beta-beta-alpha zinc fingers"/>
    <property type="match status" value="3"/>
</dbReference>
<feature type="region of interest" description="Disordered" evidence="1">
    <location>
        <begin position="63"/>
        <end position="152"/>
    </location>
</feature>
<dbReference type="Pfam" id="PF12874">
    <property type="entry name" value="zf-met"/>
    <property type="match status" value="3"/>
</dbReference>
<dbReference type="PANTHER" id="PTHR47487:SF2">
    <property type="entry name" value="C2H2-TYPE DOMAIN-CONTAINING PROTEIN"/>
    <property type="match status" value="1"/>
</dbReference>
<name>A0ABD3EM44_9LAMI</name>
<sequence>MSSSSPMELAIQKELMHRRKKVPCPKKEVVTTLTRSPSFLNWTNTGSISEATAQGYLALHKEPCSPILQSPPGFPRLPSPSPRPQNSIGQKPIKDEPYSIEPPPRASPNPEPIQVNTACFQPQSPNPFASVPTKPRSGRKRKGEENEQSRAPKKHVDSLVCELCQATCSSAVTMQQHLKGRAHKAKLEWYKLNRDRGGPGTNKPMCNVCKIWCSDRNSLEMHFKGQRHKSKVQEMEACKRNGGAEIDKKPILCEMCGVHCMNEDLFKMHLKGKQHAFKAREML</sequence>
<evidence type="ECO:0000313" key="4">
    <source>
        <dbReference type="Proteomes" id="UP001632038"/>
    </source>
</evidence>
<evidence type="ECO:0000259" key="2">
    <source>
        <dbReference type="PROSITE" id="PS00028"/>
    </source>
</evidence>
<evidence type="ECO:0000256" key="1">
    <source>
        <dbReference type="SAM" id="MobiDB-lite"/>
    </source>
</evidence>
<gene>
    <name evidence="3" type="ORF">CASFOL_001073</name>
</gene>
<dbReference type="Gene3D" id="3.30.160.60">
    <property type="entry name" value="Classic Zinc Finger"/>
    <property type="match status" value="3"/>
</dbReference>
<accession>A0ABD3EM44</accession>
<evidence type="ECO:0000313" key="3">
    <source>
        <dbReference type="EMBL" id="KAL3655287.1"/>
    </source>
</evidence>
<organism evidence="3 4">
    <name type="scientific">Castilleja foliolosa</name>
    <dbReference type="NCBI Taxonomy" id="1961234"/>
    <lineage>
        <taxon>Eukaryota</taxon>
        <taxon>Viridiplantae</taxon>
        <taxon>Streptophyta</taxon>
        <taxon>Embryophyta</taxon>
        <taxon>Tracheophyta</taxon>
        <taxon>Spermatophyta</taxon>
        <taxon>Magnoliopsida</taxon>
        <taxon>eudicotyledons</taxon>
        <taxon>Gunneridae</taxon>
        <taxon>Pentapetalae</taxon>
        <taxon>asterids</taxon>
        <taxon>lamiids</taxon>
        <taxon>Lamiales</taxon>
        <taxon>Orobanchaceae</taxon>
        <taxon>Pedicularideae</taxon>
        <taxon>Castillejinae</taxon>
        <taxon>Castilleja</taxon>
    </lineage>
</organism>
<dbReference type="AlphaFoldDB" id="A0ABD3EM44"/>
<dbReference type="Proteomes" id="UP001632038">
    <property type="component" value="Unassembled WGS sequence"/>
</dbReference>
<dbReference type="InterPro" id="IPR036236">
    <property type="entry name" value="Znf_C2H2_sf"/>
</dbReference>
<feature type="domain" description="C2H2-type" evidence="2">
    <location>
        <begin position="161"/>
        <end position="183"/>
    </location>
</feature>
<feature type="compositionally biased region" description="Basic and acidic residues" evidence="1">
    <location>
        <begin position="142"/>
        <end position="152"/>
    </location>
</feature>
<dbReference type="PANTHER" id="PTHR47487">
    <property type="entry name" value="OS06G0651300 PROTEIN-RELATED"/>
    <property type="match status" value="1"/>
</dbReference>
<feature type="compositionally biased region" description="Pro residues" evidence="1">
    <location>
        <begin position="72"/>
        <end position="83"/>
    </location>
</feature>
<comment type="caution">
    <text evidence="3">The sequence shown here is derived from an EMBL/GenBank/DDBJ whole genome shotgun (WGS) entry which is preliminary data.</text>
</comment>
<dbReference type="EMBL" id="JAVIJP010000002">
    <property type="protein sequence ID" value="KAL3655287.1"/>
    <property type="molecule type" value="Genomic_DNA"/>
</dbReference>
<dbReference type="SMART" id="SM00355">
    <property type="entry name" value="ZnF_C2H2"/>
    <property type="match status" value="3"/>
</dbReference>
<keyword evidence="4" id="KW-1185">Reference proteome</keyword>
<dbReference type="InterPro" id="IPR003604">
    <property type="entry name" value="Matrin/U1-like-C_Znf_C2H2"/>
</dbReference>